<sequence length="264" mass="30115">MMQSQEKLDSQTLLEASAMFFRVAGENIRLPKFQSFQKIAQHIFKAVVSSPEIDDDWKTFMCYILVNMLLASNQKKEANDLLEQLSLGLSKSCPYLFTKLIAKANAAGLSFAERLVVGSLIPMNKIGDLSDNNQPNISNMPQKKPTTKLTDQQLDAEVHLLYKALTLGDMRNADEETGSLLSTEIRRNQLKTEKRVLTEQEEKQQIAFLKIARLLSEEARSKLLLDLGYITLKYGFFDVTSGCIDALEKYYREKNVKVCKKFRW</sequence>
<reference evidence="1 2" key="1">
    <citation type="submission" date="2018-11" db="EMBL/GenBank/DDBJ databases">
        <authorList>
            <consortium name="Pathogen Informatics"/>
        </authorList>
    </citation>
    <scope>NUCLEOTIDE SEQUENCE [LARGE SCALE GENOMIC DNA]</scope>
</reference>
<proteinExistence type="predicted"/>
<gene>
    <name evidence="1" type="ORF">DILT_LOCUS5901</name>
</gene>
<accession>A0A3P7L9D0</accession>
<dbReference type="EMBL" id="UYRU01048404">
    <property type="protein sequence ID" value="VDN10070.1"/>
    <property type="molecule type" value="Genomic_DNA"/>
</dbReference>
<keyword evidence="2" id="KW-1185">Reference proteome</keyword>
<dbReference type="Proteomes" id="UP000281553">
    <property type="component" value="Unassembled WGS sequence"/>
</dbReference>
<organism evidence="1 2">
    <name type="scientific">Dibothriocephalus latus</name>
    <name type="common">Fish tapeworm</name>
    <name type="synonym">Diphyllobothrium latum</name>
    <dbReference type="NCBI Taxonomy" id="60516"/>
    <lineage>
        <taxon>Eukaryota</taxon>
        <taxon>Metazoa</taxon>
        <taxon>Spiralia</taxon>
        <taxon>Lophotrochozoa</taxon>
        <taxon>Platyhelminthes</taxon>
        <taxon>Cestoda</taxon>
        <taxon>Eucestoda</taxon>
        <taxon>Diphyllobothriidea</taxon>
        <taxon>Diphyllobothriidae</taxon>
        <taxon>Dibothriocephalus</taxon>
    </lineage>
</organism>
<dbReference type="AlphaFoldDB" id="A0A3P7L9D0"/>
<evidence type="ECO:0000313" key="1">
    <source>
        <dbReference type="EMBL" id="VDN10070.1"/>
    </source>
</evidence>
<name>A0A3P7L9D0_DIBLA</name>
<evidence type="ECO:0000313" key="2">
    <source>
        <dbReference type="Proteomes" id="UP000281553"/>
    </source>
</evidence>
<dbReference type="OrthoDB" id="10559876at2759"/>
<protein>
    <submittedName>
        <fullName evidence="1">Uncharacterized protein</fullName>
    </submittedName>
</protein>